<organism evidence="1 2">
    <name type="scientific">Bacillus spongiae</name>
    <dbReference type="NCBI Taxonomy" id="2683610"/>
    <lineage>
        <taxon>Bacteria</taxon>
        <taxon>Bacillati</taxon>
        <taxon>Bacillota</taxon>
        <taxon>Bacilli</taxon>
        <taxon>Bacillales</taxon>
        <taxon>Bacillaceae</taxon>
        <taxon>Bacillus</taxon>
    </lineage>
</organism>
<comment type="caution">
    <text evidence="1">The sequence shown here is derived from an EMBL/GenBank/DDBJ whole genome shotgun (WGS) entry which is preliminary data.</text>
</comment>
<dbReference type="PROSITE" id="PS51197">
    <property type="entry name" value="HTH_RRF2_2"/>
    <property type="match status" value="1"/>
</dbReference>
<evidence type="ECO:0000313" key="2">
    <source>
        <dbReference type="Proteomes" id="UP001312865"/>
    </source>
</evidence>
<sequence>MQYSIGVEYALHSLVYLCSTSKVGPIGIKDLAKIQGLSETYLSKIFTKLVKADIITSTTGVKGGYELTQLPENISFWDVVRAVEGEKPIFQCRRIVDKNLFNQEGDQEECCSAVPCRINITMLEAENKMRDYLKSKSLLWLKQTLDKELPTSTIEKTNEWFDQRKKQ</sequence>
<keyword evidence="2" id="KW-1185">Reference proteome</keyword>
<reference evidence="1 2" key="1">
    <citation type="journal article" date="2018" name="J. Microbiol.">
        <title>Bacillus spongiae sp. nov., isolated from sponge of Jeju Island.</title>
        <authorList>
            <person name="Lee G.E."/>
            <person name="Im W.T."/>
            <person name="Park J.S."/>
        </authorList>
    </citation>
    <scope>NUCLEOTIDE SEQUENCE [LARGE SCALE GENOMIC DNA]</scope>
    <source>
        <strain evidence="1 2">135PIL107-10</strain>
    </source>
</reference>
<dbReference type="SUPFAM" id="SSF46785">
    <property type="entry name" value="Winged helix' DNA-binding domain"/>
    <property type="match status" value="1"/>
</dbReference>
<gene>
    <name evidence="1" type="ORF">WAK64_14445</name>
</gene>
<dbReference type="Proteomes" id="UP001312865">
    <property type="component" value="Unassembled WGS sequence"/>
</dbReference>
<dbReference type="EMBL" id="JBBAXC010000011">
    <property type="protein sequence ID" value="MEI5908255.1"/>
    <property type="molecule type" value="Genomic_DNA"/>
</dbReference>
<dbReference type="InterPro" id="IPR036388">
    <property type="entry name" value="WH-like_DNA-bd_sf"/>
</dbReference>
<protein>
    <submittedName>
        <fullName evidence="1">Rrf2 family transcriptional regulator</fullName>
    </submittedName>
</protein>
<dbReference type="RefSeq" id="WP_336587694.1">
    <property type="nucleotide sequence ID" value="NZ_JBBAXC010000011.1"/>
</dbReference>
<name>A0ABU8HG63_9BACI</name>
<dbReference type="NCBIfam" id="TIGR00738">
    <property type="entry name" value="rrf2_super"/>
    <property type="match status" value="1"/>
</dbReference>
<dbReference type="Gene3D" id="1.10.10.10">
    <property type="entry name" value="Winged helix-like DNA-binding domain superfamily/Winged helix DNA-binding domain"/>
    <property type="match status" value="1"/>
</dbReference>
<dbReference type="InterPro" id="IPR000944">
    <property type="entry name" value="Tscrpt_reg_Rrf2"/>
</dbReference>
<evidence type="ECO:0000313" key="1">
    <source>
        <dbReference type="EMBL" id="MEI5908255.1"/>
    </source>
</evidence>
<dbReference type="Pfam" id="PF02082">
    <property type="entry name" value="Rrf2"/>
    <property type="match status" value="1"/>
</dbReference>
<dbReference type="PANTHER" id="PTHR33221">
    <property type="entry name" value="WINGED HELIX-TURN-HELIX TRANSCRIPTIONAL REGULATOR, RRF2 FAMILY"/>
    <property type="match status" value="1"/>
</dbReference>
<dbReference type="PANTHER" id="PTHR33221:SF9">
    <property type="entry name" value="RRF2 FAMILY PROTEIN"/>
    <property type="match status" value="1"/>
</dbReference>
<dbReference type="InterPro" id="IPR036390">
    <property type="entry name" value="WH_DNA-bd_sf"/>
</dbReference>
<accession>A0ABU8HG63</accession>
<proteinExistence type="predicted"/>